<sequence>MYLTEMMVGLVSPYVILVKNMLYEELPTHAPIKELKAKEVEAKKFAAVIVLEITDVLGICREERDGSIT</sequence>
<protein>
    <submittedName>
        <fullName evidence="1">Uncharacterized protein</fullName>
    </submittedName>
</protein>
<dbReference type="AlphaFoldDB" id="A0AAW1VS71"/>
<accession>A0AAW1VS71</accession>
<name>A0AAW1VS71_RUBAR</name>
<dbReference type="Proteomes" id="UP001457282">
    <property type="component" value="Unassembled WGS sequence"/>
</dbReference>
<evidence type="ECO:0000313" key="1">
    <source>
        <dbReference type="EMBL" id="KAK9907864.1"/>
    </source>
</evidence>
<reference evidence="1 2" key="1">
    <citation type="journal article" date="2023" name="G3 (Bethesda)">
        <title>A chromosome-length genome assembly and annotation of blackberry (Rubus argutus, cv. 'Hillquist').</title>
        <authorList>
            <person name="Bruna T."/>
            <person name="Aryal R."/>
            <person name="Dudchenko O."/>
            <person name="Sargent D.J."/>
            <person name="Mead D."/>
            <person name="Buti M."/>
            <person name="Cavallini A."/>
            <person name="Hytonen T."/>
            <person name="Andres J."/>
            <person name="Pham M."/>
            <person name="Weisz D."/>
            <person name="Mascagni F."/>
            <person name="Usai G."/>
            <person name="Natali L."/>
            <person name="Bassil N."/>
            <person name="Fernandez G.E."/>
            <person name="Lomsadze A."/>
            <person name="Armour M."/>
            <person name="Olukolu B."/>
            <person name="Poorten T."/>
            <person name="Britton C."/>
            <person name="Davik J."/>
            <person name="Ashrafi H."/>
            <person name="Aiden E.L."/>
            <person name="Borodovsky M."/>
            <person name="Worthington M."/>
        </authorList>
    </citation>
    <scope>NUCLEOTIDE SEQUENCE [LARGE SCALE GENOMIC DNA]</scope>
    <source>
        <strain evidence="1">PI 553951</strain>
    </source>
</reference>
<comment type="caution">
    <text evidence="1">The sequence shown here is derived from an EMBL/GenBank/DDBJ whole genome shotgun (WGS) entry which is preliminary data.</text>
</comment>
<keyword evidence="2" id="KW-1185">Reference proteome</keyword>
<evidence type="ECO:0000313" key="2">
    <source>
        <dbReference type="Proteomes" id="UP001457282"/>
    </source>
</evidence>
<organism evidence="1 2">
    <name type="scientific">Rubus argutus</name>
    <name type="common">Southern blackberry</name>
    <dbReference type="NCBI Taxonomy" id="59490"/>
    <lineage>
        <taxon>Eukaryota</taxon>
        <taxon>Viridiplantae</taxon>
        <taxon>Streptophyta</taxon>
        <taxon>Embryophyta</taxon>
        <taxon>Tracheophyta</taxon>
        <taxon>Spermatophyta</taxon>
        <taxon>Magnoliopsida</taxon>
        <taxon>eudicotyledons</taxon>
        <taxon>Gunneridae</taxon>
        <taxon>Pentapetalae</taxon>
        <taxon>rosids</taxon>
        <taxon>fabids</taxon>
        <taxon>Rosales</taxon>
        <taxon>Rosaceae</taxon>
        <taxon>Rosoideae</taxon>
        <taxon>Rosoideae incertae sedis</taxon>
        <taxon>Rubus</taxon>
    </lineage>
</organism>
<dbReference type="EMBL" id="JBEDUW010000011">
    <property type="protein sequence ID" value="KAK9907864.1"/>
    <property type="molecule type" value="Genomic_DNA"/>
</dbReference>
<proteinExistence type="predicted"/>
<gene>
    <name evidence="1" type="ORF">M0R45_000051</name>
</gene>